<gene>
    <name evidence="2" type="ORF">R50_0493</name>
</gene>
<evidence type="ECO:0000256" key="1">
    <source>
        <dbReference type="SAM" id="MobiDB-lite"/>
    </source>
</evidence>
<proteinExistence type="predicted"/>
<sequence length="76" mass="8549">MEGEQGRPPPVREHSRPQPVVVTDLNQAWRQELWYLDTLVACLSAASAACWPAPPPRGGAAWTRRSGRWRGWRACP</sequence>
<evidence type="ECO:0000313" key="3">
    <source>
        <dbReference type="Proteomes" id="UP000503399"/>
    </source>
</evidence>
<dbReference type="Proteomes" id="UP000503399">
    <property type="component" value="Chromosome"/>
</dbReference>
<dbReference type="EMBL" id="LR778114">
    <property type="protein sequence ID" value="CAB1127999.1"/>
    <property type="molecule type" value="Genomic_DNA"/>
</dbReference>
<accession>A0A6F8ZEH2</accession>
<name>A0A6F8ZEH2_9FIRM</name>
<organism evidence="2 3">
    <name type="scientific">Candidatus Hydrogenisulfobacillus filiaventi</name>
    <dbReference type="NCBI Taxonomy" id="2707344"/>
    <lineage>
        <taxon>Bacteria</taxon>
        <taxon>Bacillati</taxon>
        <taxon>Bacillota</taxon>
        <taxon>Clostridia</taxon>
        <taxon>Eubacteriales</taxon>
        <taxon>Clostridiales Family XVII. Incertae Sedis</taxon>
        <taxon>Candidatus Hydrogenisulfobacillus</taxon>
    </lineage>
</organism>
<feature type="region of interest" description="Disordered" evidence="1">
    <location>
        <begin position="54"/>
        <end position="76"/>
    </location>
</feature>
<reference evidence="2 3" key="1">
    <citation type="submission" date="2020-02" db="EMBL/GenBank/DDBJ databases">
        <authorList>
            <person name="Hogendoorn C."/>
        </authorList>
    </citation>
    <scope>NUCLEOTIDE SEQUENCE [LARGE SCALE GENOMIC DNA]</scope>
    <source>
        <strain evidence="2">R501</strain>
    </source>
</reference>
<dbReference type="AlphaFoldDB" id="A0A6F8ZEH2"/>
<keyword evidence="3" id="KW-1185">Reference proteome</keyword>
<protein>
    <submittedName>
        <fullName evidence="2">Uncharacterized protein</fullName>
    </submittedName>
</protein>
<dbReference type="KEGG" id="hfv:R50_0493"/>
<evidence type="ECO:0000313" key="2">
    <source>
        <dbReference type="EMBL" id="CAB1127999.1"/>
    </source>
</evidence>
<feature type="compositionally biased region" description="Basic residues" evidence="1">
    <location>
        <begin position="65"/>
        <end position="76"/>
    </location>
</feature>